<dbReference type="EMBL" id="LCUC01000393">
    <property type="protein sequence ID" value="KKY31340.1"/>
    <property type="molecule type" value="Genomic_DNA"/>
</dbReference>
<dbReference type="Gene3D" id="2.100.10.30">
    <property type="entry name" value="Jacalin-like lectin domain"/>
    <property type="match status" value="1"/>
</dbReference>
<keyword evidence="3" id="KW-1185">Reference proteome</keyword>
<dbReference type="Gene3D" id="2.170.15.10">
    <property type="entry name" value="Proaerolysin, chain A, domain 3"/>
    <property type="match status" value="1"/>
</dbReference>
<proteinExistence type="predicted"/>
<dbReference type="Proteomes" id="UP000034680">
    <property type="component" value="Unassembled WGS sequence"/>
</dbReference>
<dbReference type="SUPFAM" id="SSF51101">
    <property type="entry name" value="Mannose-binding lectins"/>
    <property type="match status" value="1"/>
</dbReference>
<evidence type="ECO:0000256" key="1">
    <source>
        <dbReference type="SAM" id="SignalP"/>
    </source>
</evidence>
<dbReference type="AlphaFoldDB" id="A0A0G2HTB7"/>
<feature type="signal peptide" evidence="1">
    <location>
        <begin position="1"/>
        <end position="21"/>
    </location>
</feature>
<comment type="caution">
    <text evidence="2">The sequence shown here is derived from an EMBL/GenBank/DDBJ whole genome shotgun (WGS) entry which is preliminary data.</text>
</comment>
<organism evidence="2 3">
    <name type="scientific">Diaporthe ampelina</name>
    <dbReference type="NCBI Taxonomy" id="1214573"/>
    <lineage>
        <taxon>Eukaryota</taxon>
        <taxon>Fungi</taxon>
        <taxon>Dikarya</taxon>
        <taxon>Ascomycota</taxon>
        <taxon>Pezizomycotina</taxon>
        <taxon>Sordariomycetes</taxon>
        <taxon>Sordariomycetidae</taxon>
        <taxon>Diaporthales</taxon>
        <taxon>Diaporthaceae</taxon>
        <taxon>Diaporthe</taxon>
    </lineage>
</organism>
<reference evidence="2 3" key="2">
    <citation type="submission" date="2015-05" db="EMBL/GenBank/DDBJ databases">
        <authorList>
            <person name="Morales-Cruz A."/>
            <person name="Amrine K.C."/>
            <person name="Cantu D."/>
        </authorList>
    </citation>
    <scope>NUCLEOTIDE SEQUENCE [LARGE SCALE GENOMIC DNA]</scope>
    <source>
        <strain evidence="2">DA912</strain>
    </source>
</reference>
<dbReference type="OrthoDB" id="5299321at2759"/>
<dbReference type="CDD" id="cd10140">
    <property type="entry name" value="PFM_aerolysin_family"/>
    <property type="match status" value="1"/>
</dbReference>
<dbReference type="InterPro" id="IPR036404">
    <property type="entry name" value="Jacalin-like_lectin_dom_sf"/>
</dbReference>
<reference evidence="2 3" key="1">
    <citation type="submission" date="2015-05" db="EMBL/GenBank/DDBJ databases">
        <title>Distinctive expansion of gene families associated with plant cell wall degradation and secondary metabolism in the genomes of grapevine trunk pathogens.</title>
        <authorList>
            <person name="Lawrence D.P."/>
            <person name="Travadon R."/>
            <person name="Rolshausen P.E."/>
            <person name="Baumgartner K."/>
        </authorList>
    </citation>
    <scope>NUCLEOTIDE SEQUENCE [LARGE SCALE GENOMIC DNA]</scope>
    <source>
        <strain evidence="2">DA912</strain>
    </source>
</reference>
<evidence type="ECO:0000313" key="3">
    <source>
        <dbReference type="Proteomes" id="UP000034680"/>
    </source>
</evidence>
<accession>A0A0G2HTB7</accession>
<name>A0A0G2HTB7_9PEZI</name>
<evidence type="ECO:0000313" key="2">
    <source>
        <dbReference type="EMBL" id="KKY31340.1"/>
    </source>
</evidence>
<protein>
    <submittedName>
        <fullName evidence="2">Putative natterin-like protein</fullName>
    </submittedName>
</protein>
<gene>
    <name evidence="2" type="ORF">UCDDA912_g08684</name>
</gene>
<sequence>MCAKKIFSFAAALLTLQPALAAPVADNAPAGLFPRNETIIVDPPKDPKPEIAEIPEMTEAELRELIDYFKDEGIQLETRTYGIDELAARNEQLVSPDSSLLKRQSGTSKDGPFLSFLDGEIKPGTNPQCEDFTLNGPFTNIHVFMGSTNLRGVKATSYSGNTSELHSDVSLADAEFTFADNERITKFSIARTSADSIYVSGMRFDTDAGNSFEVLGDSFSQPKSTGPTWVDIPVGSGILARLRGTNCDSLDVLGSFGVDFLDELNSISISNIDYEGFASSIMPAGRGTQMSVGSQILDNRNSSASQTITLQTTDAVTESRTINTQVRAMVGGSVAVDGKVGVPLVSQASARAEANWQLDALHNDAEMVGSTTTRAATFALACPAGKFCTANAFFVQYQVDVNMNATFTATTKSGSTYNWVQGGTYTASDSLAMQFNVTEVDHIS</sequence>
<feature type="chain" id="PRO_5002545456" evidence="1">
    <location>
        <begin position="22"/>
        <end position="444"/>
    </location>
</feature>
<keyword evidence="1" id="KW-0732">Signal</keyword>